<name>A0AAV7QU82_PLEWA</name>
<feature type="region of interest" description="Disordered" evidence="1">
    <location>
        <begin position="1"/>
        <end position="80"/>
    </location>
</feature>
<proteinExistence type="predicted"/>
<reference evidence="2" key="1">
    <citation type="journal article" date="2022" name="bioRxiv">
        <title>Sequencing and chromosome-scale assembly of the giantPleurodeles waltlgenome.</title>
        <authorList>
            <person name="Brown T."/>
            <person name="Elewa A."/>
            <person name="Iarovenko S."/>
            <person name="Subramanian E."/>
            <person name="Araus A.J."/>
            <person name="Petzold A."/>
            <person name="Susuki M."/>
            <person name="Suzuki K.-i.T."/>
            <person name="Hayashi T."/>
            <person name="Toyoda A."/>
            <person name="Oliveira C."/>
            <person name="Osipova E."/>
            <person name="Leigh N.D."/>
            <person name="Simon A."/>
            <person name="Yun M.H."/>
        </authorList>
    </citation>
    <scope>NUCLEOTIDE SEQUENCE</scope>
    <source>
        <strain evidence="2">20211129_DDA</strain>
        <tissue evidence="2">Liver</tissue>
    </source>
</reference>
<dbReference type="EMBL" id="JANPWB010000010">
    <property type="protein sequence ID" value="KAJ1143349.1"/>
    <property type="molecule type" value="Genomic_DNA"/>
</dbReference>
<dbReference type="Proteomes" id="UP001066276">
    <property type="component" value="Chromosome 6"/>
</dbReference>
<dbReference type="AlphaFoldDB" id="A0AAV7QU82"/>
<evidence type="ECO:0000256" key="1">
    <source>
        <dbReference type="SAM" id="MobiDB-lite"/>
    </source>
</evidence>
<organism evidence="2 3">
    <name type="scientific">Pleurodeles waltl</name>
    <name type="common">Iberian ribbed newt</name>
    <dbReference type="NCBI Taxonomy" id="8319"/>
    <lineage>
        <taxon>Eukaryota</taxon>
        <taxon>Metazoa</taxon>
        <taxon>Chordata</taxon>
        <taxon>Craniata</taxon>
        <taxon>Vertebrata</taxon>
        <taxon>Euteleostomi</taxon>
        <taxon>Amphibia</taxon>
        <taxon>Batrachia</taxon>
        <taxon>Caudata</taxon>
        <taxon>Salamandroidea</taxon>
        <taxon>Salamandridae</taxon>
        <taxon>Pleurodelinae</taxon>
        <taxon>Pleurodeles</taxon>
    </lineage>
</organism>
<evidence type="ECO:0000313" key="3">
    <source>
        <dbReference type="Proteomes" id="UP001066276"/>
    </source>
</evidence>
<protein>
    <submittedName>
        <fullName evidence="2">Uncharacterized protein</fullName>
    </submittedName>
</protein>
<gene>
    <name evidence="2" type="ORF">NDU88_009658</name>
</gene>
<accession>A0AAV7QU82</accession>
<feature type="compositionally biased region" description="Basic and acidic residues" evidence="1">
    <location>
        <begin position="11"/>
        <end position="74"/>
    </location>
</feature>
<sequence>MGKLQDAAGADIRDQVRKSRTDSQDGREENATERKEVNGDRNQSEKDERRAVPGGEKTETNLNETPEHRSRGSCHDPGGL</sequence>
<evidence type="ECO:0000313" key="2">
    <source>
        <dbReference type="EMBL" id="KAJ1143349.1"/>
    </source>
</evidence>
<comment type="caution">
    <text evidence="2">The sequence shown here is derived from an EMBL/GenBank/DDBJ whole genome shotgun (WGS) entry which is preliminary data.</text>
</comment>
<keyword evidence="3" id="KW-1185">Reference proteome</keyword>